<evidence type="ECO:0000259" key="4">
    <source>
        <dbReference type="Pfam" id="PF13458"/>
    </source>
</evidence>
<evidence type="ECO:0000313" key="6">
    <source>
        <dbReference type="Proteomes" id="UP000651050"/>
    </source>
</evidence>
<dbReference type="PANTHER" id="PTHR47235:SF1">
    <property type="entry name" value="BLR6548 PROTEIN"/>
    <property type="match status" value="1"/>
</dbReference>
<evidence type="ECO:0000256" key="2">
    <source>
        <dbReference type="ARBA" id="ARBA00022729"/>
    </source>
</evidence>
<feature type="chain" id="PRO_5036675235" evidence="3">
    <location>
        <begin position="30"/>
        <end position="408"/>
    </location>
</feature>
<dbReference type="InterPro" id="IPR028081">
    <property type="entry name" value="Leu-bd"/>
</dbReference>
<dbReference type="CDD" id="cd06343">
    <property type="entry name" value="PBP1_ABC_ligand_binding-like"/>
    <property type="match status" value="1"/>
</dbReference>
<keyword evidence="6" id="KW-1185">Reference proteome</keyword>
<reference evidence="5" key="1">
    <citation type="submission" date="2020-11" db="EMBL/GenBank/DDBJ databases">
        <title>Bacterial whole genome sequence for Caenimonas sp. DR4.4.</title>
        <authorList>
            <person name="Le V."/>
            <person name="Ko S.-R."/>
            <person name="Ahn C.-Y."/>
            <person name="Oh H.-M."/>
        </authorList>
    </citation>
    <scope>NUCLEOTIDE SEQUENCE</scope>
    <source>
        <strain evidence="5">DR4.4</strain>
    </source>
</reference>
<accession>A0A931MH17</accession>
<proteinExistence type="inferred from homology"/>
<dbReference type="PANTHER" id="PTHR47235">
    <property type="entry name" value="BLR6548 PROTEIN"/>
    <property type="match status" value="1"/>
</dbReference>
<dbReference type="Pfam" id="PF13458">
    <property type="entry name" value="Peripla_BP_6"/>
    <property type="match status" value="1"/>
</dbReference>
<dbReference type="InterPro" id="IPR028082">
    <property type="entry name" value="Peripla_BP_I"/>
</dbReference>
<dbReference type="EMBL" id="JADWYS010000001">
    <property type="protein sequence ID" value="MBG9388681.1"/>
    <property type="molecule type" value="Genomic_DNA"/>
</dbReference>
<dbReference type="AlphaFoldDB" id="A0A931MH17"/>
<name>A0A931MH17_9BURK</name>
<gene>
    <name evidence="5" type="ORF">I5803_11670</name>
</gene>
<evidence type="ECO:0000256" key="3">
    <source>
        <dbReference type="SAM" id="SignalP"/>
    </source>
</evidence>
<organism evidence="5 6">
    <name type="scientific">Caenimonas aquaedulcis</name>
    <dbReference type="NCBI Taxonomy" id="2793270"/>
    <lineage>
        <taxon>Bacteria</taxon>
        <taxon>Pseudomonadati</taxon>
        <taxon>Pseudomonadota</taxon>
        <taxon>Betaproteobacteria</taxon>
        <taxon>Burkholderiales</taxon>
        <taxon>Comamonadaceae</taxon>
        <taxon>Caenimonas</taxon>
    </lineage>
</organism>
<evidence type="ECO:0000256" key="1">
    <source>
        <dbReference type="ARBA" id="ARBA00010062"/>
    </source>
</evidence>
<comment type="similarity">
    <text evidence="1">Belongs to the leucine-binding protein family.</text>
</comment>
<sequence>MRSVQFPKSLWLAAAIAVGGSLFASGALAQAKYGPGASAKEIKLGQTMPYSGPASAYGTIGKVQQAYFRKVNEEGGVNGRMINLLSVDDGYSPPKAVEQVRKLVEQDEVLALFQTLGTPSNSAIHKYVNAKKVPHLFLATGATKWNDPKNYPWTMGFNLSYQTEGAIYGRYLLKNKPNAKVAILYQNDDYGKDVLAGVKQVLSGANAKMIVAEATYEVTDPTVDSQILTLKASGADTFINITTPKFAAQAIRKVYDSGWKPLHLLNNVGASVGSVLTPAGLDKSIDIVTVQYYKDATDPQWKDDPAMLEWRAFMARYYREGNVEDASNIYGYIAAQAMVQVLKQCGNDLTRENVMKQAANLKNFKQSLLLPGITLNTSPTDFAPVDQAQLSKFNGKQWVLFGDVIGGN</sequence>
<dbReference type="RefSeq" id="WP_196986527.1">
    <property type="nucleotide sequence ID" value="NZ_JADWYS010000001.1"/>
</dbReference>
<dbReference type="SUPFAM" id="SSF53822">
    <property type="entry name" value="Periplasmic binding protein-like I"/>
    <property type="match status" value="1"/>
</dbReference>
<comment type="caution">
    <text evidence="5">The sequence shown here is derived from an EMBL/GenBank/DDBJ whole genome shotgun (WGS) entry which is preliminary data.</text>
</comment>
<dbReference type="Proteomes" id="UP000651050">
    <property type="component" value="Unassembled WGS sequence"/>
</dbReference>
<keyword evidence="2 3" id="KW-0732">Signal</keyword>
<protein>
    <submittedName>
        <fullName evidence="5">ABC transporter substrate-binding protein</fullName>
    </submittedName>
</protein>
<feature type="signal peptide" evidence="3">
    <location>
        <begin position="1"/>
        <end position="29"/>
    </location>
</feature>
<feature type="domain" description="Leucine-binding protein" evidence="4">
    <location>
        <begin position="41"/>
        <end position="382"/>
    </location>
</feature>
<evidence type="ECO:0000313" key="5">
    <source>
        <dbReference type="EMBL" id="MBG9388681.1"/>
    </source>
</evidence>
<dbReference type="Gene3D" id="3.40.50.2300">
    <property type="match status" value="2"/>
</dbReference>